<dbReference type="SUPFAM" id="SSF52540">
    <property type="entry name" value="P-loop containing nucleoside triphosphate hydrolases"/>
    <property type="match status" value="2"/>
</dbReference>
<organism evidence="3 4">
    <name type="scientific">Gemmobacter megaterium</name>
    <dbReference type="NCBI Taxonomy" id="1086013"/>
    <lineage>
        <taxon>Bacteria</taxon>
        <taxon>Pseudomonadati</taxon>
        <taxon>Pseudomonadota</taxon>
        <taxon>Alphaproteobacteria</taxon>
        <taxon>Rhodobacterales</taxon>
        <taxon>Paracoccaceae</taxon>
        <taxon>Gemmobacter</taxon>
    </lineage>
</organism>
<dbReference type="Gene3D" id="3.40.50.300">
    <property type="entry name" value="P-loop containing nucleotide triphosphate hydrolases"/>
    <property type="match status" value="2"/>
</dbReference>
<dbReference type="AlphaFoldDB" id="A0A1N7QQ63"/>
<dbReference type="GO" id="GO:0009035">
    <property type="term" value="F:type I site-specific deoxyribonuclease activity"/>
    <property type="evidence" value="ECO:0007669"/>
    <property type="project" value="UniProtKB-EC"/>
</dbReference>
<reference evidence="3 4" key="1">
    <citation type="submission" date="2017-01" db="EMBL/GenBank/DDBJ databases">
        <authorList>
            <person name="Mah S.A."/>
            <person name="Swanson W.J."/>
            <person name="Moy G.W."/>
            <person name="Vacquier V.D."/>
        </authorList>
    </citation>
    <scope>NUCLEOTIDE SEQUENCE [LARGE SCALE GENOMIC DNA]</scope>
    <source>
        <strain evidence="3 4">DSM 26375</strain>
    </source>
</reference>
<dbReference type="GO" id="GO:0005829">
    <property type="term" value="C:cytosol"/>
    <property type="evidence" value="ECO:0007669"/>
    <property type="project" value="TreeGrafter"/>
</dbReference>
<dbReference type="EMBL" id="FTOT01000019">
    <property type="protein sequence ID" value="SIT24899.1"/>
    <property type="molecule type" value="Genomic_DNA"/>
</dbReference>
<dbReference type="InterPro" id="IPR050742">
    <property type="entry name" value="Helicase_Restrict-Modif_Enz"/>
</dbReference>
<dbReference type="Gene3D" id="3.90.1570.30">
    <property type="match status" value="1"/>
</dbReference>
<protein>
    <submittedName>
        <fullName evidence="3">Type I restriction enzyme, R subunit</fullName>
    </submittedName>
</protein>
<gene>
    <name evidence="3" type="ORF">SAMN05421774_11912</name>
</gene>
<keyword evidence="1" id="KW-0175">Coiled coil</keyword>
<dbReference type="PANTHER" id="PTHR47396:SF1">
    <property type="entry name" value="ATP-DEPENDENT HELICASE IRC3-RELATED"/>
    <property type="match status" value="1"/>
</dbReference>
<dbReference type="Pfam" id="PF04851">
    <property type="entry name" value="ResIII"/>
    <property type="match status" value="1"/>
</dbReference>
<dbReference type="InterPro" id="IPR007409">
    <property type="entry name" value="Restrct_endonuc_type1_HsdR_N"/>
</dbReference>
<proteinExistence type="predicted"/>
<evidence type="ECO:0000256" key="1">
    <source>
        <dbReference type="SAM" id="Coils"/>
    </source>
</evidence>
<dbReference type="InterPro" id="IPR013670">
    <property type="entry name" value="EcoEI_R_C_dom"/>
</dbReference>
<dbReference type="PANTHER" id="PTHR47396">
    <property type="entry name" value="TYPE I RESTRICTION ENZYME ECOKI R PROTEIN"/>
    <property type="match status" value="1"/>
</dbReference>
<feature type="coiled-coil region" evidence="1">
    <location>
        <begin position="155"/>
        <end position="203"/>
    </location>
</feature>
<dbReference type="CDD" id="cd18032">
    <property type="entry name" value="DEXHc_RE_I_III_res"/>
    <property type="match status" value="1"/>
</dbReference>
<dbReference type="InterPro" id="IPR014001">
    <property type="entry name" value="Helicase_ATP-bd"/>
</dbReference>
<dbReference type="Pfam" id="PF08463">
    <property type="entry name" value="EcoEI_R_C"/>
    <property type="match status" value="1"/>
</dbReference>
<evidence type="ECO:0000313" key="3">
    <source>
        <dbReference type="EMBL" id="SIT24899.1"/>
    </source>
</evidence>
<dbReference type="Proteomes" id="UP000186141">
    <property type="component" value="Unassembled WGS sequence"/>
</dbReference>
<dbReference type="GO" id="GO:0009307">
    <property type="term" value="P:DNA restriction-modification system"/>
    <property type="evidence" value="ECO:0007669"/>
    <property type="project" value="UniProtKB-KW"/>
</dbReference>
<dbReference type="PROSITE" id="PS51192">
    <property type="entry name" value="HELICASE_ATP_BIND_1"/>
    <property type="match status" value="1"/>
</dbReference>
<dbReference type="CDD" id="cd18799">
    <property type="entry name" value="SF2_C_EcoAI-like"/>
    <property type="match status" value="1"/>
</dbReference>
<dbReference type="GO" id="GO:0003677">
    <property type="term" value="F:DNA binding"/>
    <property type="evidence" value="ECO:0007669"/>
    <property type="project" value="UniProtKB-KW"/>
</dbReference>
<evidence type="ECO:0000259" key="2">
    <source>
        <dbReference type="PROSITE" id="PS51192"/>
    </source>
</evidence>
<dbReference type="Pfam" id="PF00271">
    <property type="entry name" value="Helicase_C"/>
    <property type="match status" value="1"/>
</dbReference>
<dbReference type="GO" id="GO:0005524">
    <property type="term" value="F:ATP binding"/>
    <property type="evidence" value="ECO:0007669"/>
    <property type="project" value="UniProtKB-KW"/>
</dbReference>
<dbReference type="SMART" id="SM00487">
    <property type="entry name" value="DEXDc"/>
    <property type="match status" value="1"/>
</dbReference>
<dbReference type="InterPro" id="IPR006935">
    <property type="entry name" value="Helicase/UvrB_N"/>
</dbReference>
<accession>A0A1N7QQ63</accession>
<dbReference type="InterPro" id="IPR001650">
    <property type="entry name" value="Helicase_C-like"/>
</dbReference>
<dbReference type="OrthoDB" id="9803459at2"/>
<dbReference type="Pfam" id="PF13643">
    <property type="entry name" value="DUF4145"/>
    <property type="match status" value="1"/>
</dbReference>
<dbReference type="RefSeq" id="WP_076534488.1">
    <property type="nucleotide sequence ID" value="NZ_BMEH01000018.1"/>
</dbReference>
<sequence>MTQFSFLAPEFPDLLGLAQKAEVAALSDPRGACFWARLTLETALRWLFKRDPALRTPWQENLAALIAEPSLSQLADPAIVAKARFIKDQGNRAVHDVGKPITPQDAAATVRELFHVCYWIARTYTTVAKPDPGLRFDVARLEHTLTITASTVAQIQKLRDDHAAAARSLREAEEARAASDEGRKALEAELALLRAEVAATRAANQAVRDPHDYDEAATRDAFVDLLLAEAGWPMTQPRDREFPVQGMPNDKGEGFVDYVLWGDDGKPLALIEAKRTRKDSRIGQQQAKLYADCLERMYGQRPVIFTTNGYEHWVWDDQMYPPRRIAGFLKKDELVLLMQRRATRKALDGVSVDNAIAGRFYQQRAIRSVGEAFERDCQRKALLVMATGSGKTRTVIALIDQMLRANWVRRVLFLADRVALVKQAHNAFKAHLPSAASANLLQRHDPTKNDHMGARVLLSTYPTMMGLIDEVKGGQKLFGPGHFDLIVIDEAHRSVYRKYRAIFDYFDSLLVGLTATPRDEIDRDTYSLFELERGVPTDSYDLEDAVADGFLVPPRSISVPLKFQRDGIDYDSLSDEEKAEWDALEWDEDGTIPDRVEAADLNKWLFNKDTVDKVLEHLMVNGIKVAGGDRLGKTIIFAKNSRHAQFITERFDANYPHMKGEFARLIDYSIPYAQTLIDDFSEAEKSPHIAVSVDMLDTGIDVPEVVNLVFFKIVRSKTKFWQMIGRGTRTCKDLFGPGEDKDEFLIFDFCQNLEFFKENPTVNDVPVGRPLGERLFATRVDLIGTLQDAGQYEELLASVKARLQDEVAGMNLENFVVRHYRRSVEKFQVPDSWKSLDLDARLTLSDEVAGLPSAFDDGALAAKQFDLLVLNAQLFLLRGDAAFAQLQRRLVAFASALERLSNVPTVAREMPLILDMQTEDFWRDLTVDGLDDIRRRLRGLADLIEPRQRKIVITDFEDELGPTAPVDLPEMGSGVDKARFKLKARRFVAEHKDHISLLKLRRGEALTKTDLAELERMMIATGVADAEVLTEVKANLGLGTFLRSLTGFDRAAAKEHFGRFVAENCLSASQNTFLEMVIDALCENGMIDPGLFYESPFTDLDEMGIAGLFQPEQTAEIIRIVEEVNRSAAA</sequence>
<keyword evidence="4" id="KW-1185">Reference proteome</keyword>
<evidence type="ECO:0000313" key="4">
    <source>
        <dbReference type="Proteomes" id="UP000186141"/>
    </source>
</evidence>
<feature type="domain" description="Helicase ATP-binding" evidence="2">
    <location>
        <begin position="372"/>
        <end position="535"/>
    </location>
</feature>
<dbReference type="STRING" id="1086013.SAMN05421774_11912"/>
<dbReference type="Pfam" id="PF04313">
    <property type="entry name" value="HSDR_N"/>
    <property type="match status" value="1"/>
</dbReference>
<name>A0A1N7QQ63_9RHOB</name>
<dbReference type="InterPro" id="IPR027417">
    <property type="entry name" value="P-loop_NTPase"/>
</dbReference>
<dbReference type="InterPro" id="IPR025285">
    <property type="entry name" value="DUF4145"/>
</dbReference>